<comment type="catalytic activity">
    <reaction evidence="1">
        <text>Exonucleolytic cleavage of poly(A) to 5'-AMP.</text>
        <dbReference type="EC" id="3.1.13.4"/>
    </reaction>
</comment>
<dbReference type="FunFam" id="3.80.10.10:FF:000447">
    <property type="entry name" value="Glucose-repressible alcohol dehydrogenase transcriptional effector"/>
    <property type="match status" value="1"/>
</dbReference>
<dbReference type="Gene3D" id="3.60.10.10">
    <property type="entry name" value="Endonuclease/exonuclease/phosphatase"/>
    <property type="match status" value="1"/>
</dbReference>
<evidence type="ECO:0000256" key="21">
    <source>
        <dbReference type="ARBA" id="ARBA00031469"/>
    </source>
</evidence>
<dbReference type="FunFam" id="3.60.10.10:FF:000037">
    <property type="entry name" value="Glucose-repressible alcohol dehydrogenase transcriptional effector"/>
    <property type="match status" value="1"/>
</dbReference>
<dbReference type="PROSITE" id="PS51450">
    <property type="entry name" value="LRR"/>
    <property type="match status" value="2"/>
</dbReference>
<dbReference type="EC" id="3.1.13.4" evidence="6"/>
<accession>A0A6A6H6H6</accession>
<dbReference type="PANTHER" id="PTHR12121:SF100">
    <property type="entry name" value="POLY(A)-SPECIFIC RIBONUCLEASE"/>
    <property type="match status" value="1"/>
</dbReference>
<dbReference type="SUPFAM" id="SSF52058">
    <property type="entry name" value="L domain-like"/>
    <property type="match status" value="1"/>
</dbReference>
<organism evidence="26 27">
    <name type="scientific">Viridothelium virens</name>
    <name type="common">Speckled blister lichen</name>
    <name type="synonym">Trypethelium virens</name>
    <dbReference type="NCBI Taxonomy" id="1048519"/>
    <lineage>
        <taxon>Eukaryota</taxon>
        <taxon>Fungi</taxon>
        <taxon>Dikarya</taxon>
        <taxon>Ascomycota</taxon>
        <taxon>Pezizomycotina</taxon>
        <taxon>Dothideomycetes</taxon>
        <taxon>Dothideomycetes incertae sedis</taxon>
        <taxon>Trypetheliales</taxon>
        <taxon>Trypetheliaceae</taxon>
        <taxon>Viridothelium</taxon>
    </lineage>
</organism>
<evidence type="ECO:0000256" key="13">
    <source>
        <dbReference type="ARBA" id="ARBA00022839"/>
    </source>
</evidence>
<comment type="subcellular location">
    <subcellularLocation>
        <location evidence="4">Cytoplasm</location>
    </subcellularLocation>
    <subcellularLocation>
        <location evidence="3">Nucleus</location>
    </subcellularLocation>
</comment>
<evidence type="ECO:0000256" key="14">
    <source>
        <dbReference type="ARBA" id="ARBA00022842"/>
    </source>
</evidence>
<evidence type="ECO:0000256" key="5">
    <source>
        <dbReference type="ARBA" id="ARBA00010774"/>
    </source>
</evidence>
<feature type="region of interest" description="Disordered" evidence="24">
    <location>
        <begin position="1"/>
        <end position="93"/>
    </location>
</feature>
<evidence type="ECO:0000256" key="10">
    <source>
        <dbReference type="ARBA" id="ARBA00022723"/>
    </source>
</evidence>
<proteinExistence type="inferred from homology"/>
<evidence type="ECO:0000256" key="18">
    <source>
        <dbReference type="ARBA" id="ARBA00023242"/>
    </source>
</evidence>
<evidence type="ECO:0000256" key="6">
    <source>
        <dbReference type="ARBA" id="ARBA00012161"/>
    </source>
</evidence>
<dbReference type="InterPro" id="IPR036691">
    <property type="entry name" value="Endo/exonu/phosph_ase_sf"/>
</dbReference>
<evidence type="ECO:0000256" key="17">
    <source>
        <dbReference type="ARBA" id="ARBA00023163"/>
    </source>
</evidence>
<dbReference type="InterPro" id="IPR001611">
    <property type="entry name" value="Leu-rich_rpt"/>
</dbReference>
<evidence type="ECO:0000256" key="24">
    <source>
        <dbReference type="SAM" id="MobiDB-lite"/>
    </source>
</evidence>
<comment type="function">
    <text evidence="23">Acts as a catalytic component of the CCR4-NOT core complex, which in the nucleus seems to be a general transcription factor, and in the cytoplasm the major mRNA deadenylase involved in mRNA turnover. Ccr4 has 3'-5' RNase activity with a strong preference for polyadenylated substrates and also low exonuclease activity towards single-stranded DNA.</text>
</comment>
<evidence type="ECO:0000259" key="25">
    <source>
        <dbReference type="Pfam" id="PF03372"/>
    </source>
</evidence>
<evidence type="ECO:0000256" key="22">
    <source>
        <dbReference type="ARBA" id="ARBA00033317"/>
    </source>
</evidence>
<keyword evidence="13" id="KW-0269">Exonuclease</keyword>
<evidence type="ECO:0000256" key="8">
    <source>
        <dbReference type="ARBA" id="ARBA00022614"/>
    </source>
</evidence>
<dbReference type="PANTHER" id="PTHR12121">
    <property type="entry name" value="CARBON CATABOLITE REPRESSOR PROTEIN 4"/>
    <property type="match status" value="1"/>
</dbReference>
<keyword evidence="27" id="KW-1185">Reference proteome</keyword>
<dbReference type="OrthoDB" id="428734at2759"/>
<keyword evidence="8" id="KW-0433">Leucine-rich repeat</keyword>
<keyword evidence="14" id="KW-0460">Magnesium</keyword>
<keyword evidence="7" id="KW-0963">Cytoplasm</keyword>
<evidence type="ECO:0000256" key="23">
    <source>
        <dbReference type="ARBA" id="ARBA00045495"/>
    </source>
</evidence>
<dbReference type="InterPro" id="IPR003591">
    <property type="entry name" value="Leu-rich_rpt_typical-subtyp"/>
</dbReference>
<feature type="compositionally biased region" description="Low complexity" evidence="24">
    <location>
        <begin position="32"/>
        <end position="42"/>
    </location>
</feature>
<comment type="similarity">
    <text evidence="5">Belongs to the CCR4/nocturin family.</text>
</comment>
<evidence type="ECO:0000256" key="12">
    <source>
        <dbReference type="ARBA" id="ARBA00022801"/>
    </source>
</evidence>
<feature type="domain" description="Endonuclease/exonuclease/phosphatase" evidence="25">
    <location>
        <begin position="318"/>
        <end position="661"/>
    </location>
</feature>
<evidence type="ECO:0000256" key="3">
    <source>
        <dbReference type="ARBA" id="ARBA00004123"/>
    </source>
</evidence>
<sequence>MFNQGHQGGHNFLMNGGPNHPRYNVHMGLGKQFQQHNQQHQNHQSHHPQPDHGPHNVHAANFQNHQHSLSGGLTPQYQHNHGQNGTPHNAHSALANAPNEHWKWQLQAYQAALEARTPHHHARNTAHAKHAVLATVTNGSKKEAEKDEAQRPTAREVIRQEWLSIDFGAQGLKAISPAIFEYTFLDKVYFNFNKISQIPPRIGQLRNLTYLDLSCNQITEIPPEIGMLSNLRELLLFDNPISTLPYEMGLLYSLEILGIEGCPLDEGLKSLIVERGTAELIGYLREHCPGPDPPAERDWIVVDETPETGDDQYKFSVLSYNILCDTFANSSHYGYTAQQALTWEHRKETILDELRARKADIICLQECNAEAYNEDFRPALAHLDYKGLYWPRSRSRTMNEKEARLVDGCATFYKSSRYVLLDKQLIDYANLAINRPDMKGEHDIFNRVMPRDHIGTVTFLEERATGIRVIVVNTHLFWDPAYVDVKLVQGAILMEQLTKLAEKYAKWPACTDKEVYRFANGDKDGEEEAQEPIIRAAPSVEYSSGNQIPLILCGDYNSTPGSPIYQLFTRGALPSSHPDFANRSYGSFTRDGMTHPFTVKSSYSSIGELSFTNYTPNYVAPIDYIFYSPTALQVTALLGEVDKAYLQRVPGFPNHHFPSDHLALLAEFFVKGKKNG</sequence>
<evidence type="ECO:0000256" key="9">
    <source>
        <dbReference type="ARBA" id="ARBA00022722"/>
    </source>
</evidence>
<dbReference type="SMART" id="SM00369">
    <property type="entry name" value="LRR_TYP"/>
    <property type="match status" value="2"/>
</dbReference>
<evidence type="ECO:0000256" key="19">
    <source>
        <dbReference type="ARBA" id="ARBA00023475"/>
    </source>
</evidence>
<keyword evidence="18" id="KW-0539">Nucleus</keyword>
<gene>
    <name evidence="26" type="ORF">EV356DRAFT_192974</name>
</gene>
<dbReference type="GO" id="GO:0005634">
    <property type="term" value="C:nucleus"/>
    <property type="evidence" value="ECO:0007669"/>
    <property type="project" value="UniProtKB-SubCell"/>
</dbReference>
<protein>
    <recommendedName>
        <fullName evidence="19">CCR4-Not complex 3'-5'-exoribonuclease subunit Ccr4</fullName>
        <ecNumber evidence="6">3.1.13.4</ecNumber>
    </recommendedName>
    <alternativeName>
        <fullName evidence="20">Carbon catabolite repressor protein 4</fullName>
    </alternativeName>
    <alternativeName>
        <fullName evidence="21">Cytoplasmic deadenylase</fullName>
    </alternativeName>
    <alternativeName>
        <fullName evidence="22">Glucose-repressible alcohol dehydrogenase transcriptional effector</fullName>
    </alternativeName>
</protein>
<keyword evidence="16" id="KW-0805">Transcription regulation</keyword>
<comment type="cofactor">
    <cofactor evidence="2">
        <name>Mg(2+)</name>
        <dbReference type="ChEBI" id="CHEBI:18420"/>
    </cofactor>
</comment>
<dbReference type="InterPro" id="IPR050410">
    <property type="entry name" value="CCR4/nocturin_mRNA_transcr"/>
</dbReference>
<dbReference type="EMBL" id="ML991804">
    <property type="protein sequence ID" value="KAF2233686.1"/>
    <property type="molecule type" value="Genomic_DNA"/>
</dbReference>
<evidence type="ECO:0000313" key="27">
    <source>
        <dbReference type="Proteomes" id="UP000800092"/>
    </source>
</evidence>
<keyword evidence="17" id="KW-0804">Transcription</keyword>
<dbReference type="GO" id="GO:0005737">
    <property type="term" value="C:cytoplasm"/>
    <property type="evidence" value="ECO:0007669"/>
    <property type="project" value="UniProtKB-SubCell"/>
</dbReference>
<dbReference type="Proteomes" id="UP000800092">
    <property type="component" value="Unassembled WGS sequence"/>
</dbReference>
<dbReference type="Pfam" id="PF03372">
    <property type="entry name" value="Exo_endo_phos"/>
    <property type="match status" value="1"/>
</dbReference>
<dbReference type="GO" id="GO:0003723">
    <property type="term" value="F:RNA binding"/>
    <property type="evidence" value="ECO:0007669"/>
    <property type="project" value="UniProtKB-KW"/>
</dbReference>
<dbReference type="GO" id="GO:0046872">
    <property type="term" value="F:metal ion binding"/>
    <property type="evidence" value="ECO:0007669"/>
    <property type="project" value="UniProtKB-KW"/>
</dbReference>
<name>A0A6A6H6H6_VIRVR</name>
<evidence type="ECO:0000256" key="11">
    <source>
        <dbReference type="ARBA" id="ARBA00022737"/>
    </source>
</evidence>
<dbReference type="InterPro" id="IPR005135">
    <property type="entry name" value="Endo/exonuclease/phosphatase"/>
</dbReference>
<keyword evidence="11" id="KW-0677">Repeat</keyword>
<reference evidence="26" key="1">
    <citation type="journal article" date="2020" name="Stud. Mycol.">
        <title>101 Dothideomycetes genomes: a test case for predicting lifestyles and emergence of pathogens.</title>
        <authorList>
            <person name="Haridas S."/>
            <person name="Albert R."/>
            <person name="Binder M."/>
            <person name="Bloem J."/>
            <person name="Labutti K."/>
            <person name="Salamov A."/>
            <person name="Andreopoulos B."/>
            <person name="Baker S."/>
            <person name="Barry K."/>
            <person name="Bills G."/>
            <person name="Bluhm B."/>
            <person name="Cannon C."/>
            <person name="Castanera R."/>
            <person name="Culley D."/>
            <person name="Daum C."/>
            <person name="Ezra D."/>
            <person name="Gonzalez J."/>
            <person name="Henrissat B."/>
            <person name="Kuo A."/>
            <person name="Liang C."/>
            <person name="Lipzen A."/>
            <person name="Lutzoni F."/>
            <person name="Magnuson J."/>
            <person name="Mondo S."/>
            <person name="Nolan M."/>
            <person name="Ohm R."/>
            <person name="Pangilinan J."/>
            <person name="Park H.-J."/>
            <person name="Ramirez L."/>
            <person name="Alfaro M."/>
            <person name="Sun H."/>
            <person name="Tritt A."/>
            <person name="Yoshinaga Y."/>
            <person name="Zwiers L.-H."/>
            <person name="Turgeon B."/>
            <person name="Goodwin S."/>
            <person name="Spatafora J."/>
            <person name="Crous P."/>
            <person name="Grigoriev I."/>
        </authorList>
    </citation>
    <scope>NUCLEOTIDE SEQUENCE</scope>
    <source>
        <strain evidence="26">Tuck. ex Michener</strain>
    </source>
</reference>
<evidence type="ECO:0000256" key="2">
    <source>
        <dbReference type="ARBA" id="ARBA00001946"/>
    </source>
</evidence>
<keyword evidence="10" id="KW-0479">Metal-binding</keyword>
<evidence type="ECO:0000256" key="16">
    <source>
        <dbReference type="ARBA" id="ARBA00023015"/>
    </source>
</evidence>
<evidence type="ECO:0000256" key="20">
    <source>
        <dbReference type="ARBA" id="ARBA00030493"/>
    </source>
</evidence>
<keyword evidence="15" id="KW-0694">RNA-binding</keyword>
<evidence type="ECO:0000313" key="26">
    <source>
        <dbReference type="EMBL" id="KAF2233686.1"/>
    </source>
</evidence>
<evidence type="ECO:0000256" key="4">
    <source>
        <dbReference type="ARBA" id="ARBA00004496"/>
    </source>
</evidence>
<dbReference type="CDD" id="cd09097">
    <property type="entry name" value="Deadenylase_CCR4"/>
    <property type="match status" value="1"/>
</dbReference>
<keyword evidence="9" id="KW-0540">Nuclease</keyword>
<feature type="compositionally biased region" description="Polar residues" evidence="24">
    <location>
        <begin position="61"/>
        <end position="89"/>
    </location>
</feature>
<keyword evidence="12" id="KW-0378">Hydrolase</keyword>
<evidence type="ECO:0000256" key="7">
    <source>
        <dbReference type="ARBA" id="ARBA00022490"/>
    </source>
</evidence>
<dbReference type="Gene3D" id="3.80.10.10">
    <property type="entry name" value="Ribonuclease Inhibitor"/>
    <property type="match status" value="1"/>
</dbReference>
<dbReference type="InterPro" id="IPR032675">
    <property type="entry name" value="LRR_dom_sf"/>
</dbReference>
<dbReference type="Pfam" id="PF13855">
    <property type="entry name" value="LRR_8"/>
    <property type="match status" value="1"/>
</dbReference>
<dbReference type="GO" id="GO:0004535">
    <property type="term" value="F:poly(A)-specific ribonuclease activity"/>
    <property type="evidence" value="ECO:0007669"/>
    <property type="project" value="UniProtKB-EC"/>
</dbReference>
<dbReference type="SUPFAM" id="SSF56219">
    <property type="entry name" value="DNase I-like"/>
    <property type="match status" value="1"/>
</dbReference>
<evidence type="ECO:0000256" key="15">
    <source>
        <dbReference type="ARBA" id="ARBA00022884"/>
    </source>
</evidence>
<evidence type="ECO:0000256" key="1">
    <source>
        <dbReference type="ARBA" id="ARBA00001663"/>
    </source>
</evidence>
<dbReference type="AlphaFoldDB" id="A0A6A6H6H6"/>